<sequence length="307" mass="36377">MKSIIYNKPITKQTVPSISILRVQCMNYISYILQNKLRTIGWKCNIIDKINYEENPNHYYLFMVITKDILSVKKYIIYQLEQNVDNKLSIHYQSLYDTNVLNKIYKNSSLIIDYSEQNINTMKLFVDYDIKLMNIPATNVININQNVSTNTNKMYDIIFIGCLNERRKNILDKLTKYKILIANNTYGKDLELLCSKAKLCLNIHFYENAILERVRLNEIMSYGIQIISEKPNINDIEICKSYESIHFIEMIDTKDININELCCTIDMKQNNFKQFKHFNNLNILNLIKLEKMFNNDCNKLFDVNKFI</sequence>
<accession>A0A6C0ESK4</accession>
<protein>
    <submittedName>
        <fullName evidence="1">Uncharacterized protein</fullName>
    </submittedName>
</protein>
<dbReference type="AlphaFoldDB" id="A0A6C0ESK4"/>
<name>A0A6C0ESK4_9ZZZZ</name>
<reference evidence="1" key="1">
    <citation type="journal article" date="2020" name="Nature">
        <title>Giant virus diversity and host interactions through global metagenomics.</title>
        <authorList>
            <person name="Schulz F."/>
            <person name="Roux S."/>
            <person name="Paez-Espino D."/>
            <person name="Jungbluth S."/>
            <person name="Walsh D.A."/>
            <person name="Denef V.J."/>
            <person name="McMahon K.D."/>
            <person name="Konstantinidis K.T."/>
            <person name="Eloe-Fadrosh E.A."/>
            <person name="Kyrpides N.C."/>
            <person name="Woyke T."/>
        </authorList>
    </citation>
    <scope>NUCLEOTIDE SEQUENCE</scope>
    <source>
        <strain evidence="1">GVMAG-M-3300009159-65</strain>
    </source>
</reference>
<proteinExistence type="predicted"/>
<evidence type="ECO:0000313" key="1">
    <source>
        <dbReference type="EMBL" id="QHT31978.1"/>
    </source>
</evidence>
<organism evidence="1">
    <name type="scientific">viral metagenome</name>
    <dbReference type="NCBI Taxonomy" id="1070528"/>
    <lineage>
        <taxon>unclassified sequences</taxon>
        <taxon>metagenomes</taxon>
        <taxon>organismal metagenomes</taxon>
    </lineage>
</organism>
<dbReference type="EMBL" id="MN738929">
    <property type="protein sequence ID" value="QHT31978.1"/>
    <property type="molecule type" value="Genomic_DNA"/>
</dbReference>